<evidence type="ECO:0000313" key="1">
    <source>
        <dbReference type="EMBL" id="MDU0368869.1"/>
    </source>
</evidence>
<protein>
    <submittedName>
        <fullName evidence="1">Uncharacterized protein</fullName>
    </submittedName>
</protein>
<dbReference type="Proteomes" id="UP001250698">
    <property type="component" value="Unassembled WGS sequence"/>
</dbReference>
<evidence type="ECO:0000313" key="2">
    <source>
        <dbReference type="Proteomes" id="UP001250698"/>
    </source>
</evidence>
<organism evidence="1 2">
    <name type="scientific">Hymenobacter endophyticus</name>
    <dbReference type="NCBI Taxonomy" id="3076335"/>
    <lineage>
        <taxon>Bacteria</taxon>
        <taxon>Pseudomonadati</taxon>
        <taxon>Bacteroidota</taxon>
        <taxon>Cytophagia</taxon>
        <taxon>Cytophagales</taxon>
        <taxon>Hymenobacteraceae</taxon>
        <taxon>Hymenobacter</taxon>
    </lineage>
</organism>
<comment type="caution">
    <text evidence="1">The sequence shown here is derived from an EMBL/GenBank/DDBJ whole genome shotgun (WGS) entry which is preliminary data.</text>
</comment>
<keyword evidence="2" id="KW-1185">Reference proteome</keyword>
<dbReference type="EMBL" id="JAWDJT010000001">
    <property type="protein sequence ID" value="MDU0368869.1"/>
    <property type="molecule type" value="Genomic_DNA"/>
</dbReference>
<proteinExistence type="predicted"/>
<accession>A0ABU3TBX0</accession>
<reference evidence="1 2" key="1">
    <citation type="submission" date="2023-10" db="EMBL/GenBank/DDBJ databases">
        <title>Hymenobacter endophyticus sp. nov., an isolate from the leaf tissues of wheat.</title>
        <authorList>
            <person name="Dai Y."/>
        </authorList>
    </citation>
    <scope>NUCLEOTIDE SEQUENCE [LARGE SCALE GENOMIC DNA]</scope>
    <source>
        <strain evidence="1 2">ZK17L-C2</strain>
    </source>
</reference>
<gene>
    <name evidence="1" type="ORF">ROI90_00565</name>
</gene>
<name>A0ABU3TBX0_9BACT</name>
<dbReference type="RefSeq" id="WP_315996391.1">
    <property type="nucleotide sequence ID" value="NZ_JAWDJT010000001.1"/>
</dbReference>
<sequence length="181" mass="21594">MKINRKFNTLTYDEYVHLIENHKKYTDFNTLGLFRAIMESTKLTEEQKIEIRTSATAVFFKSFEFLQLKDPVTYFELTTLGQNLTAADKEQRWTDIRITQQKILKDKRLQHRNFGTYSKHLCPYDTCPFNGLMVRQGSRLAERAMYFCSDQNSYAQQVKSERRKQERRTTKRIIAEHLDSE</sequence>